<feature type="region of interest" description="Disordered" evidence="1">
    <location>
        <begin position="1"/>
        <end position="113"/>
    </location>
</feature>
<dbReference type="AlphaFoldDB" id="A0A7R8ZS57"/>
<feature type="compositionally biased region" description="Polar residues" evidence="1">
    <location>
        <begin position="66"/>
        <end position="78"/>
    </location>
</feature>
<evidence type="ECO:0000256" key="1">
    <source>
        <dbReference type="SAM" id="MobiDB-lite"/>
    </source>
</evidence>
<name>A0A7R8ZS57_9CRUS</name>
<evidence type="ECO:0000313" key="2">
    <source>
        <dbReference type="EMBL" id="CAD7230020.1"/>
    </source>
</evidence>
<proteinExistence type="predicted"/>
<reference evidence="2" key="1">
    <citation type="submission" date="2020-11" db="EMBL/GenBank/DDBJ databases">
        <authorList>
            <person name="Tran Van P."/>
        </authorList>
    </citation>
    <scope>NUCLEOTIDE SEQUENCE</scope>
</reference>
<gene>
    <name evidence="2" type="ORF">CTOB1V02_LOCUS7884</name>
</gene>
<protein>
    <submittedName>
        <fullName evidence="2">Uncharacterized protein</fullName>
    </submittedName>
</protein>
<sequence>MPLVSPAPPPVKQEAPPTPPRAPQLPPPQTPPKAPPVQQQEPPSQATEEVPATTAEQKGVMDTEASDFSSAMNVSQEMTSKERKKAKLMEMKQNAKKRPRPVDELTGHPVPKLRKYNPNEPLISPFFHLSRTPLTTRFWSRLRLALQSKLWHESNGPSLRPHLIHPAAFNLLRRALLGRERRQARRYPDNHTRPFPLAARALSTTMLACQRG</sequence>
<organism evidence="2">
    <name type="scientific">Cyprideis torosa</name>
    <dbReference type="NCBI Taxonomy" id="163714"/>
    <lineage>
        <taxon>Eukaryota</taxon>
        <taxon>Metazoa</taxon>
        <taxon>Ecdysozoa</taxon>
        <taxon>Arthropoda</taxon>
        <taxon>Crustacea</taxon>
        <taxon>Oligostraca</taxon>
        <taxon>Ostracoda</taxon>
        <taxon>Podocopa</taxon>
        <taxon>Podocopida</taxon>
        <taxon>Cytherocopina</taxon>
        <taxon>Cytheroidea</taxon>
        <taxon>Cytherideidae</taxon>
        <taxon>Cyprideis</taxon>
    </lineage>
</organism>
<feature type="compositionally biased region" description="Pro residues" evidence="1">
    <location>
        <begin position="1"/>
        <end position="35"/>
    </location>
</feature>
<dbReference type="EMBL" id="OB662413">
    <property type="protein sequence ID" value="CAD7230020.1"/>
    <property type="molecule type" value="Genomic_DNA"/>
</dbReference>
<accession>A0A7R8ZS57</accession>